<dbReference type="PANTHER" id="PTHR40044:SF1">
    <property type="entry name" value="INTEGRAL MEMBRANE PROTEIN"/>
    <property type="match status" value="1"/>
</dbReference>
<evidence type="ECO:0000313" key="3">
    <source>
        <dbReference type="Proteomes" id="UP000029622"/>
    </source>
</evidence>
<feature type="transmembrane region" description="Helical" evidence="1">
    <location>
        <begin position="43"/>
        <end position="67"/>
    </location>
</feature>
<dbReference type="Pfam" id="PF06177">
    <property type="entry name" value="QueT"/>
    <property type="match status" value="1"/>
</dbReference>
<protein>
    <recommendedName>
        <fullName evidence="4">Transporter</fullName>
    </recommendedName>
</protein>
<comment type="caution">
    <text evidence="2">The sequence shown here is derived from an EMBL/GenBank/DDBJ whole genome shotgun (WGS) entry which is preliminary data.</text>
</comment>
<feature type="transmembrane region" description="Helical" evidence="1">
    <location>
        <begin position="125"/>
        <end position="151"/>
    </location>
</feature>
<sequence>MNTRFLTKASVIAALYVILVALEIPFGTLAFGPIQIRVAEALVLLPLVETAAIPGVFIGCLIANLILTFTSGFGLIDIIGGSLVTLVAAFLTSKMPNKFLGILPPVILNGIVVSLWVSYFFNMPYWPTAATIALGELIAVGLFGNIVLYIYERAIR</sequence>
<dbReference type="Proteomes" id="UP000029622">
    <property type="component" value="Unassembled WGS sequence"/>
</dbReference>
<feature type="transmembrane region" description="Helical" evidence="1">
    <location>
        <begin position="73"/>
        <end position="92"/>
    </location>
</feature>
<keyword evidence="1" id="KW-0812">Transmembrane</keyword>
<keyword evidence="1" id="KW-0472">Membrane</keyword>
<gene>
    <name evidence="2" type="ORF">Y919_00430</name>
</gene>
<proteinExistence type="predicted"/>
<dbReference type="PANTHER" id="PTHR40044">
    <property type="entry name" value="INTEGRAL MEMBRANE PROTEIN-RELATED"/>
    <property type="match status" value="1"/>
</dbReference>
<feature type="transmembrane region" description="Helical" evidence="1">
    <location>
        <begin position="99"/>
        <end position="119"/>
    </location>
</feature>
<dbReference type="AlphaFoldDB" id="A0A096BL03"/>
<dbReference type="RefSeq" id="WP_035161235.1">
    <property type="nucleotide sequence ID" value="NZ_AZTB01000001.1"/>
</dbReference>
<reference evidence="2 3" key="1">
    <citation type="submission" date="2013-12" db="EMBL/GenBank/DDBJ databases">
        <title>Draft genome sequence of Caloranaerobacter sp. H53214.</title>
        <authorList>
            <person name="Jiang L.J."/>
            <person name="Shao Z.Z."/>
            <person name="Long M.N."/>
        </authorList>
    </citation>
    <scope>NUCLEOTIDE SEQUENCE [LARGE SCALE GENOMIC DNA]</scope>
    <source>
        <strain evidence="2 3">H53214</strain>
    </source>
</reference>
<evidence type="ECO:0000256" key="1">
    <source>
        <dbReference type="SAM" id="Phobius"/>
    </source>
</evidence>
<keyword evidence="1" id="KW-1133">Transmembrane helix</keyword>
<dbReference type="Gene3D" id="1.10.1760.20">
    <property type="match status" value="1"/>
</dbReference>
<feature type="transmembrane region" description="Helical" evidence="1">
    <location>
        <begin position="12"/>
        <end position="31"/>
    </location>
</feature>
<dbReference type="PIRSF" id="PIRSF031501">
    <property type="entry name" value="QueT"/>
    <property type="match status" value="1"/>
</dbReference>
<dbReference type="EMBL" id="AZTB01000001">
    <property type="protein sequence ID" value="KGG81463.1"/>
    <property type="molecule type" value="Genomic_DNA"/>
</dbReference>
<name>A0A096BL03_9FIRM</name>
<organism evidence="2 3">
    <name type="scientific">Caloranaerobacter azorensis H53214</name>
    <dbReference type="NCBI Taxonomy" id="1156417"/>
    <lineage>
        <taxon>Bacteria</taxon>
        <taxon>Bacillati</taxon>
        <taxon>Bacillota</taxon>
        <taxon>Tissierellia</taxon>
        <taxon>Tissierellales</taxon>
        <taxon>Thermohalobacteraceae</taxon>
        <taxon>Caloranaerobacter</taxon>
    </lineage>
</organism>
<evidence type="ECO:0008006" key="4">
    <source>
        <dbReference type="Google" id="ProtNLM"/>
    </source>
</evidence>
<evidence type="ECO:0000313" key="2">
    <source>
        <dbReference type="EMBL" id="KGG81463.1"/>
    </source>
</evidence>
<dbReference type="InterPro" id="IPR010387">
    <property type="entry name" value="QueT"/>
</dbReference>
<accession>A0A096BL03</accession>
<dbReference type="STRING" id="1156417.Y919_00430"/>